<dbReference type="KEGG" id="azc:AZC_2124"/>
<dbReference type="GO" id="GO:0003677">
    <property type="term" value="F:DNA binding"/>
    <property type="evidence" value="ECO:0007669"/>
    <property type="project" value="InterPro"/>
</dbReference>
<dbReference type="STRING" id="438753.AZC_2124"/>
<organism evidence="2 3">
    <name type="scientific">Azorhizobium caulinodans (strain ATCC 43989 / DSM 5975 / JCM 20966 / LMG 6465 / NBRC 14845 / NCIMB 13405 / ORS 571)</name>
    <dbReference type="NCBI Taxonomy" id="438753"/>
    <lineage>
        <taxon>Bacteria</taxon>
        <taxon>Pseudomonadati</taxon>
        <taxon>Pseudomonadota</taxon>
        <taxon>Alphaproteobacteria</taxon>
        <taxon>Hyphomicrobiales</taxon>
        <taxon>Xanthobacteraceae</taxon>
        <taxon>Azorhizobium</taxon>
    </lineage>
</organism>
<dbReference type="Gene3D" id="1.10.260.40">
    <property type="entry name" value="lambda repressor-like DNA-binding domains"/>
    <property type="match status" value="1"/>
</dbReference>
<name>A8I7I1_AZOC5</name>
<reference evidence="2 3" key="6">
    <citation type="journal article" date="2011" name="Appl. Environ. Microbiol.">
        <title>Involvement of the azorhizobial chromosome partition gene (parA) in the onset of bacteroid differentiation during Sesbania rostrata stem nodule development.</title>
        <authorList>
            <person name="Liu CT."/>
            <person name="Lee KB."/>
            <person name="Wang YS."/>
            <person name="Peng MH."/>
            <person name="Lee KT."/>
            <person name="Suzuki S."/>
            <person name="Suzuki T."/>
            <person name="Oyaizu H."/>
        </authorList>
    </citation>
    <scope>NUCLEOTIDE SEQUENCE [LARGE SCALE GENOMIC DNA]</scope>
    <source>
        <strain evidence="3">ATCC 43989 / DSM 5975 / JCM 20966 / LMG 6465 / NBRC 14845 / NCIMB 13405 / ORS 571</strain>
    </source>
</reference>
<dbReference type="EMBL" id="AP009384">
    <property type="protein sequence ID" value="BAF88122.1"/>
    <property type="molecule type" value="Genomic_DNA"/>
</dbReference>
<reference evidence="3" key="2">
    <citation type="submission" date="2007-04" db="EMBL/GenBank/DDBJ databases">
        <title>Complete genome sequence of the nitrogen-fixing bacterium Azorhizobium caulinodans ORS571.</title>
        <authorList>
            <person name="Lee K.B."/>
            <person name="Backer P.D."/>
            <person name="Aono T."/>
            <person name="Liu C.T."/>
            <person name="Suzuki S."/>
            <person name="Suzuki T."/>
            <person name="Kaneko T."/>
            <person name="Yamada M."/>
            <person name="Tabata S."/>
            <person name="Kupfer D.M."/>
            <person name="Najar F.Z."/>
            <person name="Wiley G.B."/>
            <person name="Roe B."/>
            <person name="Binnewies T."/>
            <person name="Ussery D."/>
            <person name="Vereecke D."/>
            <person name="Gevers D."/>
            <person name="Holsters M."/>
            <person name="Oyaizu H."/>
        </authorList>
    </citation>
    <scope>NUCLEOTIDE SEQUENCE [LARGE SCALE GENOMIC DNA]</scope>
    <source>
        <strain evidence="3">ATCC 43989 / DSM 5975 / JCM 20966 / LMG 6465 / NBRC 14845 / NCIMB 13405 / ORS 571</strain>
    </source>
</reference>
<dbReference type="eggNOG" id="ENOG502ZIIE">
    <property type="taxonomic scope" value="Bacteria"/>
</dbReference>
<evidence type="ECO:0000256" key="1">
    <source>
        <dbReference type="SAM" id="MobiDB-lite"/>
    </source>
</evidence>
<keyword evidence="3" id="KW-1185">Reference proteome</keyword>
<dbReference type="Proteomes" id="UP000000270">
    <property type="component" value="Chromosome"/>
</dbReference>
<dbReference type="RefSeq" id="WP_012170651.1">
    <property type="nucleotide sequence ID" value="NC_009937.1"/>
</dbReference>
<evidence type="ECO:0000313" key="3">
    <source>
        <dbReference type="Proteomes" id="UP000000270"/>
    </source>
</evidence>
<dbReference type="AlphaFoldDB" id="A8I7I1"/>
<dbReference type="CDD" id="cd00093">
    <property type="entry name" value="HTH_XRE"/>
    <property type="match status" value="1"/>
</dbReference>
<reference evidence="2 3" key="4">
    <citation type="journal article" date="2009" name="Appl. Environ. Microbiol.">
        <title>Comparative genome-wide transcriptional profiling of Azorhizobium caulinodans ORS571 grown under free-living and symbiotic conditions.</title>
        <authorList>
            <person name="Tsukada S."/>
            <person name="Aono T."/>
            <person name="Akiba N."/>
            <person name="Lee KB."/>
            <person name="Liu CT."/>
            <person name="Toyazaki H."/>
            <person name="Oyaizu H."/>
        </authorList>
    </citation>
    <scope>NUCLEOTIDE SEQUENCE [LARGE SCALE GENOMIC DNA]</scope>
    <source>
        <strain evidence="3">ATCC 43989 / DSM 5975 / JCM 20966 / LMG 6465 / NBRC 14845 / NCIMB 13405 / ORS 571</strain>
    </source>
</reference>
<feature type="region of interest" description="Disordered" evidence="1">
    <location>
        <begin position="1"/>
        <end position="21"/>
    </location>
</feature>
<protein>
    <submittedName>
        <fullName evidence="2">Putative helix-turn-helix XRE-family like protein</fullName>
    </submittedName>
</protein>
<reference evidence="2 3" key="3">
    <citation type="journal article" date="2008" name="BMC Genomics">
        <title>The genome of the versatile nitrogen fixer Azorhizobium caulinodans ORS571.</title>
        <authorList>
            <person name="Lee KB."/>
            <person name="Backer P.D."/>
            <person name="Aono T."/>
            <person name="Liu CT."/>
            <person name="Suzuki S."/>
            <person name="Suzuki T."/>
            <person name="Kaneko T."/>
            <person name="Yamada M."/>
            <person name="Tabata S."/>
            <person name="Kupfer D.M."/>
            <person name="Najar F.Z."/>
            <person name="Wiley G.B."/>
            <person name="Roe B."/>
            <person name="Binnewies T.T."/>
            <person name="Ussery D.W."/>
            <person name="D'Haeze W."/>
            <person name="Herder J.D."/>
            <person name="Gevers D."/>
            <person name="Vereecke D."/>
            <person name="Holsters M."/>
            <person name="Oyaizu H."/>
        </authorList>
    </citation>
    <scope>NUCLEOTIDE SEQUENCE [LARGE SCALE GENOMIC DNA]</scope>
    <source>
        <strain evidence="3">ATCC 43989 / DSM 5975 / JCM 20966 / LMG 6465 / NBRC 14845 / NCIMB 13405 / ORS 571</strain>
    </source>
</reference>
<gene>
    <name evidence="2" type="ordered locus">AZC_2124</name>
</gene>
<reference evidence="2 3" key="5">
    <citation type="journal article" date="2010" name="Appl. Environ. Microbiol.">
        <title>phrR-like gene praR of Azorhizobium caulinodans ORS571 is essential for symbiosis with Sesbania rostrata and is involved in expression of reb genes.</title>
        <authorList>
            <person name="Akiba N."/>
            <person name="Aono T."/>
            <person name="Toyazaki H."/>
            <person name="Sato S."/>
            <person name="Oyaizu H."/>
        </authorList>
    </citation>
    <scope>NUCLEOTIDE SEQUENCE [LARGE SCALE GENOMIC DNA]</scope>
    <source>
        <strain evidence="3">ATCC 43989 / DSM 5975 / JCM 20966 / LMG 6465 / NBRC 14845 / NCIMB 13405 / ORS 571</strain>
    </source>
</reference>
<accession>A8I7I1</accession>
<dbReference type="InterPro" id="IPR010982">
    <property type="entry name" value="Lambda_DNA-bd_dom_sf"/>
</dbReference>
<evidence type="ECO:0000313" key="2">
    <source>
        <dbReference type="EMBL" id="BAF88122.1"/>
    </source>
</evidence>
<dbReference type="SUPFAM" id="SSF47413">
    <property type="entry name" value="lambda repressor-like DNA-binding domains"/>
    <property type="match status" value="1"/>
</dbReference>
<sequence length="180" mass="19414">MPERYASSEPSDVADEKVPGWTPELGTRLKEVLKRVGGLRQASTIVGYKAEQIAKWRDGNARPPFYALQTLAKAAGVSLDWIAGTETSPGAPIVERSPAVSVDDELMGRITDAIARLYKDERVGLAPIDLGRLTARKYAEVVAATDDAAERLAMIKLIVTQLRADLRSTAEAPGTGKRLA</sequence>
<dbReference type="InterPro" id="IPR001387">
    <property type="entry name" value="Cro/C1-type_HTH"/>
</dbReference>
<proteinExistence type="predicted"/>
<reference evidence="2 3" key="1">
    <citation type="journal article" date="2007" name="Appl. Environ. Microbiol.">
        <title>Rhizobial factors required for stem nodule maturation and maintenance in Sesbania rostrata-Azorhizobium caulinodans ORS571 symbiosis.</title>
        <authorList>
            <person name="Suzuki S."/>
            <person name="Aono T."/>
            <person name="Lee KB."/>
            <person name="Suzuki T."/>
            <person name="Liu CT."/>
            <person name="Miwa H."/>
            <person name="Wakao S."/>
            <person name="Iki T."/>
            <person name="Oyaizu H."/>
        </authorList>
    </citation>
    <scope>NUCLEOTIDE SEQUENCE [LARGE SCALE GENOMIC DNA]</scope>
    <source>
        <strain evidence="3">ATCC 43989 / DSM 5975 / JCM 20966 / LMG 6465 / NBRC 14845 / NCIMB 13405 / ORS 571</strain>
    </source>
</reference>
<dbReference type="HOGENOM" id="CLU_1493291_0_0_5"/>